<accession>A0A512DXF7</accession>
<dbReference type="Proteomes" id="UP000321523">
    <property type="component" value="Unassembled WGS sequence"/>
</dbReference>
<evidence type="ECO:0000256" key="1">
    <source>
        <dbReference type="SAM" id="MobiDB-lite"/>
    </source>
</evidence>
<evidence type="ECO:0000313" key="3">
    <source>
        <dbReference type="Proteomes" id="UP000321523"/>
    </source>
</evidence>
<keyword evidence="3" id="KW-1185">Reference proteome</keyword>
<dbReference type="OrthoDB" id="7306834at2"/>
<gene>
    <name evidence="2" type="ORF">SAE02_53050</name>
</gene>
<sequence length="82" mass="8813">MKTDLDIVMVATRLVEELGDDAVRLAKVKLVELIAANNLRAAAFWREVMRLCEEHTGAAAPSPTSIAPPRADAADTAKFAAH</sequence>
<protein>
    <submittedName>
        <fullName evidence="2">Uncharacterized protein</fullName>
    </submittedName>
</protein>
<comment type="caution">
    <text evidence="2">The sequence shown here is derived from an EMBL/GenBank/DDBJ whole genome shotgun (WGS) entry which is preliminary data.</text>
</comment>
<feature type="compositionally biased region" description="Low complexity" evidence="1">
    <location>
        <begin position="58"/>
        <end position="82"/>
    </location>
</feature>
<evidence type="ECO:0000313" key="2">
    <source>
        <dbReference type="EMBL" id="GEO41157.1"/>
    </source>
</evidence>
<name>A0A512DXF7_9PROT</name>
<reference evidence="2 3" key="1">
    <citation type="submission" date="2019-07" db="EMBL/GenBank/DDBJ databases">
        <title>Whole genome shotgun sequence of Skermanella aerolata NBRC 106429.</title>
        <authorList>
            <person name="Hosoyama A."/>
            <person name="Uohara A."/>
            <person name="Ohji S."/>
            <person name="Ichikawa N."/>
        </authorList>
    </citation>
    <scope>NUCLEOTIDE SEQUENCE [LARGE SCALE GENOMIC DNA]</scope>
    <source>
        <strain evidence="2 3">NBRC 106429</strain>
    </source>
</reference>
<dbReference type="AlphaFoldDB" id="A0A512DXF7"/>
<feature type="region of interest" description="Disordered" evidence="1">
    <location>
        <begin position="57"/>
        <end position="82"/>
    </location>
</feature>
<dbReference type="EMBL" id="BJYZ01000026">
    <property type="protein sequence ID" value="GEO41157.1"/>
    <property type="molecule type" value="Genomic_DNA"/>
</dbReference>
<dbReference type="RefSeq" id="WP_044434070.1">
    <property type="nucleotide sequence ID" value="NZ_BJYZ01000026.1"/>
</dbReference>
<organism evidence="2 3">
    <name type="scientific">Skermanella aerolata</name>
    <dbReference type="NCBI Taxonomy" id="393310"/>
    <lineage>
        <taxon>Bacteria</taxon>
        <taxon>Pseudomonadati</taxon>
        <taxon>Pseudomonadota</taxon>
        <taxon>Alphaproteobacteria</taxon>
        <taxon>Rhodospirillales</taxon>
        <taxon>Azospirillaceae</taxon>
        <taxon>Skermanella</taxon>
    </lineage>
</organism>
<proteinExistence type="predicted"/>